<accession>A0ABW5N976</accession>
<dbReference type="Pfam" id="PF13545">
    <property type="entry name" value="HTH_Crp_2"/>
    <property type="match status" value="1"/>
</dbReference>
<dbReference type="InterPro" id="IPR000595">
    <property type="entry name" value="cNMP-bd_dom"/>
</dbReference>
<evidence type="ECO:0000256" key="3">
    <source>
        <dbReference type="ARBA" id="ARBA00023163"/>
    </source>
</evidence>
<evidence type="ECO:0000313" key="5">
    <source>
        <dbReference type="EMBL" id="MFD2591838.1"/>
    </source>
</evidence>
<evidence type="ECO:0000256" key="2">
    <source>
        <dbReference type="ARBA" id="ARBA00023125"/>
    </source>
</evidence>
<organism evidence="5 6">
    <name type="scientific">Aquimarina hainanensis</name>
    <dbReference type="NCBI Taxonomy" id="1578017"/>
    <lineage>
        <taxon>Bacteria</taxon>
        <taxon>Pseudomonadati</taxon>
        <taxon>Bacteroidota</taxon>
        <taxon>Flavobacteriia</taxon>
        <taxon>Flavobacteriales</taxon>
        <taxon>Flavobacteriaceae</taxon>
        <taxon>Aquimarina</taxon>
    </lineage>
</organism>
<evidence type="ECO:0000313" key="6">
    <source>
        <dbReference type="Proteomes" id="UP001597459"/>
    </source>
</evidence>
<proteinExistence type="predicted"/>
<dbReference type="InterPro" id="IPR014710">
    <property type="entry name" value="RmlC-like_jellyroll"/>
</dbReference>
<evidence type="ECO:0000259" key="4">
    <source>
        <dbReference type="PROSITE" id="PS51063"/>
    </source>
</evidence>
<protein>
    <submittedName>
        <fullName evidence="5">Crp/Fnr family transcriptional regulator</fullName>
    </submittedName>
</protein>
<dbReference type="InterPro" id="IPR036388">
    <property type="entry name" value="WH-like_DNA-bd_sf"/>
</dbReference>
<dbReference type="CDD" id="cd00038">
    <property type="entry name" value="CAP_ED"/>
    <property type="match status" value="1"/>
</dbReference>
<dbReference type="InterPro" id="IPR036390">
    <property type="entry name" value="WH_DNA-bd_sf"/>
</dbReference>
<dbReference type="Gene3D" id="2.60.120.10">
    <property type="entry name" value="Jelly Rolls"/>
    <property type="match status" value="1"/>
</dbReference>
<dbReference type="SUPFAM" id="SSF51206">
    <property type="entry name" value="cAMP-binding domain-like"/>
    <property type="match status" value="1"/>
</dbReference>
<dbReference type="Gene3D" id="1.10.10.10">
    <property type="entry name" value="Winged helix-like DNA-binding domain superfamily/Winged helix DNA-binding domain"/>
    <property type="match status" value="1"/>
</dbReference>
<dbReference type="InterPro" id="IPR050397">
    <property type="entry name" value="Env_Response_Regulators"/>
</dbReference>
<dbReference type="SMART" id="SM00419">
    <property type="entry name" value="HTH_CRP"/>
    <property type="match status" value="1"/>
</dbReference>
<comment type="caution">
    <text evidence="5">The sequence shown here is derived from an EMBL/GenBank/DDBJ whole genome shotgun (WGS) entry which is preliminary data.</text>
</comment>
<dbReference type="InterPro" id="IPR018490">
    <property type="entry name" value="cNMP-bd_dom_sf"/>
</dbReference>
<sequence length="213" mass="24494">MISEILDQYFPRLTTIPELKEELVAVSKFYKFKAGTIILRQGEYIKGIPLLKSGLAKVFKEESINGNEVLLYYIKPGESCVMSVTNLIRHEASQVKAIIVEDSEIVLIPADKALSIAKKYSKWNEFIYELFSLKFDELLNVIEILTFSNKEKRLLEYLKKESKLKSTSMLCTTHQQIAYELGSSREVISRLLKKLEHEGKLILKQGIIEFIDL</sequence>
<dbReference type="InterPro" id="IPR012318">
    <property type="entry name" value="HTH_CRP"/>
</dbReference>
<gene>
    <name evidence="5" type="ORF">ACFSTE_13460</name>
</gene>
<dbReference type="PROSITE" id="PS51063">
    <property type="entry name" value="HTH_CRP_2"/>
    <property type="match status" value="1"/>
</dbReference>
<keyword evidence="1" id="KW-0805">Transcription regulation</keyword>
<dbReference type="PANTHER" id="PTHR24567:SF26">
    <property type="entry name" value="REGULATORY PROTEIN YEIL"/>
    <property type="match status" value="1"/>
</dbReference>
<evidence type="ECO:0000256" key="1">
    <source>
        <dbReference type="ARBA" id="ARBA00023015"/>
    </source>
</evidence>
<dbReference type="SUPFAM" id="SSF46785">
    <property type="entry name" value="Winged helix' DNA-binding domain"/>
    <property type="match status" value="1"/>
</dbReference>
<dbReference type="Pfam" id="PF00027">
    <property type="entry name" value="cNMP_binding"/>
    <property type="match status" value="1"/>
</dbReference>
<name>A0ABW5N976_9FLAO</name>
<dbReference type="RefSeq" id="WP_378258464.1">
    <property type="nucleotide sequence ID" value="NZ_JBHSJV010000001.1"/>
</dbReference>
<keyword evidence="2" id="KW-0238">DNA-binding</keyword>
<dbReference type="PANTHER" id="PTHR24567">
    <property type="entry name" value="CRP FAMILY TRANSCRIPTIONAL REGULATORY PROTEIN"/>
    <property type="match status" value="1"/>
</dbReference>
<feature type="domain" description="HTH crp-type" evidence="4">
    <location>
        <begin position="148"/>
        <end position="213"/>
    </location>
</feature>
<dbReference type="EMBL" id="JBHULX010000027">
    <property type="protein sequence ID" value="MFD2591838.1"/>
    <property type="molecule type" value="Genomic_DNA"/>
</dbReference>
<keyword evidence="6" id="KW-1185">Reference proteome</keyword>
<dbReference type="Proteomes" id="UP001597459">
    <property type="component" value="Unassembled WGS sequence"/>
</dbReference>
<reference evidence="6" key="1">
    <citation type="journal article" date="2019" name="Int. J. Syst. Evol. Microbiol.">
        <title>The Global Catalogue of Microorganisms (GCM) 10K type strain sequencing project: providing services to taxonomists for standard genome sequencing and annotation.</title>
        <authorList>
            <consortium name="The Broad Institute Genomics Platform"/>
            <consortium name="The Broad Institute Genome Sequencing Center for Infectious Disease"/>
            <person name="Wu L."/>
            <person name="Ma J."/>
        </authorList>
    </citation>
    <scope>NUCLEOTIDE SEQUENCE [LARGE SCALE GENOMIC DNA]</scope>
    <source>
        <strain evidence="6">KCTC 42423</strain>
    </source>
</reference>
<keyword evidence="3" id="KW-0804">Transcription</keyword>